<feature type="domain" description="Major facilitator superfamily (MFS) profile" evidence="9">
    <location>
        <begin position="8"/>
        <end position="390"/>
    </location>
</feature>
<organism evidence="10 11">
    <name type="scientific">Paenalcaligenes hermetiae</name>
    <dbReference type="NCBI Taxonomy" id="1157987"/>
    <lineage>
        <taxon>Bacteria</taxon>
        <taxon>Pseudomonadati</taxon>
        <taxon>Pseudomonadota</taxon>
        <taxon>Betaproteobacteria</taxon>
        <taxon>Burkholderiales</taxon>
        <taxon>Alcaligenaceae</taxon>
        <taxon>Paenalcaligenes</taxon>
    </lineage>
</organism>
<feature type="transmembrane region" description="Helical" evidence="8">
    <location>
        <begin position="281"/>
        <end position="299"/>
    </location>
</feature>
<dbReference type="InterPro" id="IPR005829">
    <property type="entry name" value="Sugar_transporter_CS"/>
</dbReference>
<evidence type="ECO:0000256" key="7">
    <source>
        <dbReference type="ARBA" id="ARBA00023136"/>
    </source>
</evidence>
<dbReference type="PRINTS" id="PR01035">
    <property type="entry name" value="TCRTETA"/>
</dbReference>
<feature type="transmembrane region" description="Helical" evidence="8">
    <location>
        <begin position="248"/>
        <end position="269"/>
    </location>
</feature>
<feature type="transmembrane region" description="Helical" evidence="8">
    <location>
        <begin position="77"/>
        <end position="100"/>
    </location>
</feature>
<feature type="transmembrane region" description="Helical" evidence="8">
    <location>
        <begin position="345"/>
        <end position="364"/>
    </location>
</feature>
<feature type="transmembrane region" description="Helical" evidence="8">
    <location>
        <begin position="165"/>
        <end position="183"/>
    </location>
</feature>
<evidence type="ECO:0000256" key="5">
    <source>
        <dbReference type="ARBA" id="ARBA00022692"/>
    </source>
</evidence>
<evidence type="ECO:0000256" key="3">
    <source>
        <dbReference type="ARBA" id="ARBA00007520"/>
    </source>
</evidence>
<dbReference type="PROSITE" id="PS00216">
    <property type="entry name" value="SUGAR_TRANSPORT_1"/>
    <property type="match status" value="1"/>
</dbReference>
<dbReference type="Proteomes" id="UP001500227">
    <property type="component" value="Unassembled WGS sequence"/>
</dbReference>
<dbReference type="InterPro" id="IPR020846">
    <property type="entry name" value="MFS_dom"/>
</dbReference>
<feature type="transmembrane region" description="Helical" evidence="8">
    <location>
        <begin position="106"/>
        <end position="123"/>
    </location>
</feature>
<feature type="transmembrane region" description="Helical" evidence="8">
    <location>
        <begin position="135"/>
        <end position="159"/>
    </location>
</feature>
<name>A0ABP9M9S0_9BURK</name>
<evidence type="ECO:0000313" key="11">
    <source>
        <dbReference type="Proteomes" id="UP001500227"/>
    </source>
</evidence>
<dbReference type="SUPFAM" id="SSF103473">
    <property type="entry name" value="MFS general substrate transporter"/>
    <property type="match status" value="1"/>
</dbReference>
<dbReference type="NCBIfam" id="NF045488">
    <property type="entry name" value="tet_MFS_62"/>
    <property type="match status" value="1"/>
</dbReference>
<dbReference type="EMBL" id="BAABKD010000010">
    <property type="protein sequence ID" value="GAA5091577.1"/>
    <property type="molecule type" value="Genomic_DNA"/>
</dbReference>
<keyword evidence="6 8" id="KW-1133">Transmembrane helix</keyword>
<evidence type="ECO:0000256" key="8">
    <source>
        <dbReference type="SAM" id="Phobius"/>
    </source>
</evidence>
<dbReference type="Gene3D" id="1.20.1250.20">
    <property type="entry name" value="MFS general substrate transporter like domains"/>
    <property type="match status" value="1"/>
</dbReference>
<evidence type="ECO:0000256" key="2">
    <source>
        <dbReference type="ARBA" id="ARBA00004141"/>
    </source>
</evidence>
<evidence type="ECO:0000256" key="4">
    <source>
        <dbReference type="ARBA" id="ARBA00022448"/>
    </source>
</evidence>
<comment type="caution">
    <text evidence="10">The sequence shown here is derived from an EMBL/GenBank/DDBJ whole genome shotgun (WGS) entry which is preliminary data.</text>
</comment>
<dbReference type="InterPro" id="IPR036259">
    <property type="entry name" value="MFS_trans_sf"/>
</dbReference>
<dbReference type="PANTHER" id="PTHR23504:SF15">
    <property type="entry name" value="MAJOR FACILITATOR SUPERFAMILY (MFS) PROFILE DOMAIN-CONTAINING PROTEIN"/>
    <property type="match status" value="1"/>
</dbReference>
<comment type="similarity">
    <text evidence="3">Belongs to the major facilitator superfamily. TCR/Tet family.</text>
</comment>
<keyword evidence="4" id="KW-0813">Transport</keyword>
<comment type="subcellular location">
    <subcellularLocation>
        <location evidence="2">Membrane</location>
        <topology evidence="2">Multi-pass membrane protein</topology>
    </subcellularLocation>
</comment>
<dbReference type="InterPro" id="IPR001958">
    <property type="entry name" value="Tet-R_TetA/multi-R_MdtG-like"/>
</dbReference>
<feature type="transmembrane region" description="Helical" evidence="8">
    <location>
        <begin position="370"/>
        <end position="387"/>
    </location>
</feature>
<feature type="transmembrane region" description="Helical" evidence="8">
    <location>
        <begin position="204"/>
        <end position="228"/>
    </location>
</feature>
<gene>
    <name evidence="10" type="primary">tet(A)</name>
    <name evidence="10" type="ORF">GCM10023337_17580</name>
</gene>
<dbReference type="InterPro" id="IPR011701">
    <property type="entry name" value="MFS"/>
</dbReference>
<protein>
    <submittedName>
        <fullName evidence="10">Tetracycline efflux MFS transporter Tet(A)</fullName>
    </submittedName>
</protein>
<accession>A0ABP9M9S0</accession>
<keyword evidence="7 8" id="KW-0472">Membrane</keyword>
<dbReference type="PROSITE" id="PS50850">
    <property type="entry name" value="MFS"/>
    <property type="match status" value="1"/>
</dbReference>
<evidence type="ECO:0000259" key="9">
    <source>
        <dbReference type="PROSITE" id="PS50850"/>
    </source>
</evidence>
<evidence type="ECO:0000256" key="1">
    <source>
        <dbReference type="ARBA" id="ARBA00003279"/>
    </source>
</evidence>
<dbReference type="NCBIfam" id="NF012174">
    <property type="entry name" value="tet_MFS_A_B_C_D"/>
    <property type="match status" value="1"/>
</dbReference>
<keyword evidence="11" id="KW-1185">Reference proteome</keyword>
<keyword evidence="5 8" id="KW-0812">Transmembrane</keyword>
<feature type="transmembrane region" description="Helical" evidence="8">
    <location>
        <begin position="46"/>
        <end position="65"/>
    </location>
</feature>
<evidence type="ECO:0000313" key="10">
    <source>
        <dbReference type="EMBL" id="GAA5091577.1"/>
    </source>
</evidence>
<comment type="function">
    <text evidence="1">Resistance to tetracycline by an active tetracycline efflux. This is an energy-dependent process that decreases the accumulation of the antibiotic in whole cells. This protein functions as a metal-tetracycline/H(+) antiporter.</text>
</comment>
<proteinExistence type="inferred from homology"/>
<dbReference type="PANTHER" id="PTHR23504">
    <property type="entry name" value="MAJOR FACILITATOR SUPERFAMILY DOMAIN-CONTAINING PROTEIN 10"/>
    <property type="match status" value="1"/>
</dbReference>
<sequence>MKARMNKSLAVVLSVITLDAMGFGLVMPVLPELLRGLVPDGQVTGHYGVLLAAYALMQVVFAPLLGRLSDRYGRRPVLIVSLAGAAVDYAIMAAAPVLWVIYIGRMIAGITGATGAVAASAIADTIPSNQRARWFGYMGACYGAGMIAGPAIGGLAGGFSVHAPFIAAAVLNGGSFLLACLFLKETRNASAEPENTSIWNFPKLLLPGSLLKGVTALALVFFIIQLVGQLPATLWVIYTEDRFAWDTTMVGFSLAAFGAVHAIFQAFITGPLSVRFGEHRTLIIGMVADACGFLALALITRSWMVLPVLLLLATGGVGMPALQAMLSGSVGENEQGSLQGTLTSLTNLSSIIGPLGFSAFYTFTATSWNGWVWIAGAGLYLISFAILRRSGCLVFCPSGADRRYMSQMRIVSHD</sequence>
<evidence type="ECO:0000256" key="6">
    <source>
        <dbReference type="ARBA" id="ARBA00022989"/>
    </source>
</evidence>
<dbReference type="Pfam" id="PF07690">
    <property type="entry name" value="MFS_1"/>
    <property type="match status" value="1"/>
</dbReference>
<dbReference type="CDD" id="cd17388">
    <property type="entry name" value="MFS_TetA"/>
    <property type="match status" value="1"/>
</dbReference>
<feature type="transmembrane region" description="Helical" evidence="8">
    <location>
        <begin position="305"/>
        <end position="324"/>
    </location>
</feature>
<reference evidence="11" key="1">
    <citation type="journal article" date="2019" name="Int. J. Syst. Evol. Microbiol.">
        <title>The Global Catalogue of Microorganisms (GCM) 10K type strain sequencing project: providing services to taxonomists for standard genome sequencing and annotation.</title>
        <authorList>
            <consortium name="The Broad Institute Genomics Platform"/>
            <consortium name="The Broad Institute Genome Sequencing Center for Infectious Disease"/>
            <person name="Wu L."/>
            <person name="Ma J."/>
        </authorList>
    </citation>
    <scope>NUCLEOTIDE SEQUENCE [LARGE SCALE GENOMIC DNA]</scope>
    <source>
        <strain evidence="11">JCM 18423</strain>
    </source>
</reference>